<evidence type="ECO:0000256" key="1">
    <source>
        <dbReference type="SAM" id="MobiDB-lite"/>
    </source>
</evidence>
<feature type="compositionally biased region" description="Basic and acidic residues" evidence="1">
    <location>
        <begin position="120"/>
        <end position="145"/>
    </location>
</feature>
<accession>A0A8S9Y0J1</accession>
<organism evidence="2 3">
    <name type="scientific">Apolygus lucorum</name>
    <name type="common">Small green plant bug</name>
    <name type="synonym">Lygocoris lucorum</name>
    <dbReference type="NCBI Taxonomy" id="248454"/>
    <lineage>
        <taxon>Eukaryota</taxon>
        <taxon>Metazoa</taxon>
        <taxon>Ecdysozoa</taxon>
        <taxon>Arthropoda</taxon>
        <taxon>Hexapoda</taxon>
        <taxon>Insecta</taxon>
        <taxon>Pterygota</taxon>
        <taxon>Neoptera</taxon>
        <taxon>Paraneoptera</taxon>
        <taxon>Hemiptera</taxon>
        <taxon>Heteroptera</taxon>
        <taxon>Panheteroptera</taxon>
        <taxon>Cimicomorpha</taxon>
        <taxon>Miridae</taxon>
        <taxon>Mirini</taxon>
        <taxon>Apolygus</taxon>
    </lineage>
</organism>
<dbReference type="EMBL" id="WIXP02000003">
    <property type="protein sequence ID" value="KAF6213385.1"/>
    <property type="molecule type" value="Genomic_DNA"/>
</dbReference>
<feature type="compositionally biased region" description="Basic and acidic residues" evidence="1">
    <location>
        <begin position="305"/>
        <end position="318"/>
    </location>
</feature>
<feature type="region of interest" description="Disordered" evidence="1">
    <location>
        <begin position="120"/>
        <end position="166"/>
    </location>
</feature>
<comment type="caution">
    <text evidence="2">The sequence shown here is derived from an EMBL/GenBank/DDBJ whole genome shotgun (WGS) entry which is preliminary data.</text>
</comment>
<reference evidence="2" key="1">
    <citation type="journal article" date="2021" name="Mol. Ecol. Resour.">
        <title>Apolygus lucorum genome provides insights into omnivorousness and mesophyll feeding.</title>
        <authorList>
            <person name="Liu Y."/>
            <person name="Liu H."/>
            <person name="Wang H."/>
            <person name="Huang T."/>
            <person name="Liu B."/>
            <person name="Yang B."/>
            <person name="Yin L."/>
            <person name="Li B."/>
            <person name="Zhang Y."/>
            <person name="Zhang S."/>
            <person name="Jiang F."/>
            <person name="Zhang X."/>
            <person name="Ren Y."/>
            <person name="Wang B."/>
            <person name="Wang S."/>
            <person name="Lu Y."/>
            <person name="Wu K."/>
            <person name="Fan W."/>
            <person name="Wang G."/>
        </authorList>
    </citation>
    <scope>NUCLEOTIDE SEQUENCE</scope>
    <source>
        <strain evidence="2">12Hb</strain>
    </source>
</reference>
<proteinExistence type="predicted"/>
<gene>
    <name evidence="2" type="ORF">GE061_011104</name>
</gene>
<feature type="region of interest" description="Disordered" evidence="1">
    <location>
        <begin position="462"/>
        <end position="489"/>
    </location>
</feature>
<feature type="region of interest" description="Disordered" evidence="1">
    <location>
        <begin position="288"/>
        <end position="324"/>
    </location>
</feature>
<name>A0A8S9Y0J1_APOLU</name>
<sequence>MTKRTQTWWTASTAFKKEEEMHESKKESVDTKIINEPETLTPVDIIKSGGLDQLPKYFRVEKRYDADGNERRIYIDSRDSESEDEYSSIHESDIESSSSSGSSSGVPSRAQIYTLALKEQAAKEEGMTRHISSDAEESEISKNDVQDEEANVNNEDTSEMHCQQPDGNSCLQELPRESEQINKNMINEQMHRTDIICSEDPVDATNDEPMDTPHFGEEINNSELCVNGLVDLMNQSENMLLENLRQKKSFMDVLLEGIEEMEKDPEFRQDMDSVHKLIGNDLNAALAGISSPEGETSGELHQTVQHHEGSEEGVKETAAESTDNQTNDNILEMRGNAETISNNFLITDSHEQNNEGNIIFREPSRSLLIEDVTGTATEIAQISTIYREEDENDSSSLSMIFGERIKPVNKDHPLGSLVFVEDLEGSDDDGNESQVPKIQEEAKPFAQPIIEDITDDYMGNEQNKMDEETKWSTEDKSSQEESQTNPCSMKQLRYNYGTIIEKVLIAETLPPKDEETNEQNELMIQGFQKPM</sequence>
<dbReference type="AlphaFoldDB" id="A0A8S9Y0J1"/>
<feature type="compositionally biased region" description="Basic and acidic residues" evidence="1">
    <location>
        <begin position="463"/>
        <end position="479"/>
    </location>
</feature>
<evidence type="ECO:0000313" key="2">
    <source>
        <dbReference type="EMBL" id="KAF6213385.1"/>
    </source>
</evidence>
<protein>
    <submittedName>
        <fullName evidence="2">Uncharacterized protein</fullName>
    </submittedName>
</protein>
<evidence type="ECO:0000313" key="3">
    <source>
        <dbReference type="Proteomes" id="UP000466442"/>
    </source>
</evidence>
<keyword evidence="3" id="KW-1185">Reference proteome</keyword>
<feature type="compositionally biased region" description="Low complexity" evidence="1">
    <location>
        <begin position="95"/>
        <end position="104"/>
    </location>
</feature>
<feature type="compositionally biased region" description="Basic and acidic residues" evidence="1">
    <location>
        <begin position="68"/>
        <end position="80"/>
    </location>
</feature>
<dbReference type="Proteomes" id="UP000466442">
    <property type="component" value="Unassembled WGS sequence"/>
</dbReference>
<feature type="region of interest" description="Disordered" evidence="1">
    <location>
        <begin position="68"/>
        <end position="108"/>
    </location>
</feature>